<evidence type="ECO:0000313" key="6">
    <source>
        <dbReference type="Proteomes" id="UP001152562"/>
    </source>
</evidence>
<protein>
    <recommendedName>
        <fullName evidence="7">Glutathione S-transferase</fullName>
    </recommendedName>
</protein>
<dbReference type="SFLD" id="SFLDG00358">
    <property type="entry name" value="Main_(cytGST)"/>
    <property type="match status" value="1"/>
</dbReference>
<evidence type="ECO:0000256" key="2">
    <source>
        <dbReference type="RuleBase" id="RU003494"/>
    </source>
</evidence>
<feature type="domain" description="GST N-terminal" evidence="3">
    <location>
        <begin position="1"/>
        <end position="82"/>
    </location>
</feature>
<organism evidence="5 6">
    <name type="scientific">Pieris brassicae</name>
    <name type="common">White butterfly</name>
    <name type="synonym">Large white butterfly</name>
    <dbReference type="NCBI Taxonomy" id="7116"/>
    <lineage>
        <taxon>Eukaryota</taxon>
        <taxon>Metazoa</taxon>
        <taxon>Ecdysozoa</taxon>
        <taxon>Arthropoda</taxon>
        <taxon>Hexapoda</taxon>
        <taxon>Insecta</taxon>
        <taxon>Pterygota</taxon>
        <taxon>Neoptera</taxon>
        <taxon>Endopterygota</taxon>
        <taxon>Lepidoptera</taxon>
        <taxon>Glossata</taxon>
        <taxon>Ditrysia</taxon>
        <taxon>Papilionoidea</taxon>
        <taxon>Pieridae</taxon>
        <taxon>Pierinae</taxon>
        <taxon>Pieris</taxon>
    </lineage>
</organism>
<evidence type="ECO:0008006" key="7">
    <source>
        <dbReference type="Google" id="ProtNLM"/>
    </source>
</evidence>
<dbReference type="SUPFAM" id="SSF47616">
    <property type="entry name" value="GST C-terminal domain-like"/>
    <property type="match status" value="1"/>
</dbReference>
<sequence>MVLKLYHYPLSSPSRGAFMSIKAIDVPVEIIHIDLLKKEQLSESFTKINPQHCIPTIDDDGFVLWESKAIACYLAEKHERQDLYPMNLKQRALVNQRMYYDSSMLYPRIRAINYPILFQGVKEIKKPLKDDLNNQLSFLNQYLNESKWVAGDQMTLADIAIAASISTLAAIDWDFTEFPNINRWFKNCESIPGFAENKEGASVFGKAVKKYLEQ</sequence>
<dbReference type="Proteomes" id="UP001152562">
    <property type="component" value="Unassembled WGS sequence"/>
</dbReference>
<reference evidence="5" key="1">
    <citation type="submission" date="2022-05" db="EMBL/GenBank/DDBJ databases">
        <authorList>
            <person name="Okamura Y."/>
        </authorList>
    </citation>
    <scope>NUCLEOTIDE SEQUENCE</scope>
</reference>
<dbReference type="InterPro" id="IPR036249">
    <property type="entry name" value="Thioredoxin-like_sf"/>
</dbReference>
<comment type="subunit">
    <text evidence="1">Homodimer.</text>
</comment>
<dbReference type="Gene3D" id="1.20.1050.10">
    <property type="match status" value="1"/>
</dbReference>
<dbReference type="CDD" id="cd03177">
    <property type="entry name" value="GST_C_Delta_Epsilon"/>
    <property type="match status" value="1"/>
</dbReference>
<dbReference type="PANTHER" id="PTHR43969">
    <property type="entry name" value="GLUTATHIONE S TRANSFERASE D10, ISOFORM A-RELATED"/>
    <property type="match status" value="1"/>
</dbReference>
<dbReference type="Gene3D" id="3.40.30.10">
    <property type="entry name" value="Glutaredoxin"/>
    <property type="match status" value="1"/>
</dbReference>
<dbReference type="SUPFAM" id="SSF52833">
    <property type="entry name" value="Thioredoxin-like"/>
    <property type="match status" value="1"/>
</dbReference>
<dbReference type="SFLD" id="SFLDS00019">
    <property type="entry name" value="Glutathione_Transferase_(cytos"/>
    <property type="match status" value="1"/>
</dbReference>
<dbReference type="InterPro" id="IPR004045">
    <property type="entry name" value="Glutathione_S-Trfase_N"/>
</dbReference>
<dbReference type="InterPro" id="IPR040079">
    <property type="entry name" value="Glutathione_S-Trfase"/>
</dbReference>
<evidence type="ECO:0000256" key="1">
    <source>
        <dbReference type="ARBA" id="ARBA00011738"/>
    </source>
</evidence>
<dbReference type="SFLD" id="SFLDG01153">
    <property type="entry name" value="Main.4:_Theta-like"/>
    <property type="match status" value="1"/>
</dbReference>
<dbReference type="EMBL" id="CALOZG010000010">
    <property type="protein sequence ID" value="CAH4030353.1"/>
    <property type="molecule type" value="Genomic_DNA"/>
</dbReference>
<dbReference type="GO" id="GO:0006749">
    <property type="term" value="P:glutathione metabolic process"/>
    <property type="evidence" value="ECO:0007669"/>
    <property type="project" value="TreeGrafter"/>
</dbReference>
<dbReference type="PANTHER" id="PTHR43969:SF9">
    <property type="entry name" value="GLUTATHIONE S TRANSFERASE D10, ISOFORM A-RELATED"/>
    <property type="match status" value="1"/>
</dbReference>
<comment type="similarity">
    <text evidence="2">Belongs to the GST superfamily.</text>
</comment>
<dbReference type="AlphaFoldDB" id="A0A9P0TJG1"/>
<dbReference type="Pfam" id="PF02798">
    <property type="entry name" value="GST_N"/>
    <property type="match status" value="1"/>
</dbReference>
<dbReference type="InterPro" id="IPR010987">
    <property type="entry name" value="Glutathione-S-Trfase_C-like"/>
</dbReference>
<proteinExistence type="inferred from homology"/>
<dbReference type="InterPro" id="IPR004046">
    <property type="entry name" value="GST_C"/>
</dbReference>
<dbReference type="OrthoDB" id="2309723at2759"/>
<evidence type="ECO:0000313" key="5">
    <source>
        <dbReference type="EMBL" id="CAH4030353.1"/>
    </source>
</evidence>
<dbReference type="GO" id="GO:0004364">
    <property type="term" value="F:glutathione transferase activity"/>
    <property type="evidence" value="ECO:0007669"/>
    <property type="project" value="TreeGrafter"/>
</dbReference>
<dbReference type="InterPro" id="IPR036282">
    <property type="entry name" value="Glutathione-S-Trfase_C_sf"/>
</dbReference>
<accession>A0A9P0TJG1</accession>
<dbReference type="FunFam" id="1.20.1050.10:FF:000007">
    <property type="entry name" value="Glutathione S-transferase 1-1"/>
    <property type="match status" value="1"/>
</dbReference>
<keyword evidence="6" id="KW-1185">Reference proteome</keyword>
<dbReference type="Pfam" id="PF00043">
    <property type="entry name" value="GST_C"/>
    <property type="match status" value="1"/>
</dbReference>
<name>A0A9P0TJG1_PIEBR</name>
<feature type="domain" description="GST C-terminal" evidence="4">
    <location>
        <begin position="87"/>
        <end position="212"/>
    </location>
</feature>
<evidence type="ECO:0000259" key="4">
    <source>
        <dbReference type="PROSITE" id="PS50405"/>
    </source>
</evidence>
<dbReference type="PROSITE" id="PS50405">
    <property type="entry name" value="GST_CTER"/>
    <property type="match status" value="1"/>
</dbReference>
<gene>
    <name evidence="5" type="ORF">PIBRA_LOCUS7011</name>
</gene>
<dbReference type="CDD" id="cd03045">
    <property type="entry name" value="GST_N_Delta_Epsilon"/>
    <property type="match status" value="1"/>
</dbReference>
<dbReference type="PROSITE" id="PS50404">
    <property type="entry name" value="GST_NTER"/>
    <property type="match status" value="1"/>
</dbReference>
<evidence type="ECO:0000259" key="3">
    <source>
        <dbReference type="PROSITE" id="PS50404"/>
    </source>
</evidence>
<comment type="caution">
    <text evidence="5">The sequence shown here is derived from an EMBL/GenBank/DDBJ whole genome shotgun (WGS) entry which is preliminary data.</text>
</comment>
<dbReference type="FunFam" id="3.40.30.10:FF:000034">
    <property type="entry name" value="glutathione S-transferase 1"/>
    <property type="match status" value="1"/>
</dbReference>